<evidence type="ECO:0000313" key="1">
    <source>
        <dbReference type="EMBL" id="GIY31995.1"/>
    </source>
</evidence>
<dbReference type="AlphaFoldDB" id="A0AAV4SCW1"/>
<gene>
    <name evidence="1" type="ORF">CDAR_411041</name>
</gene>
<name>A0AAV4SCW1_9ARAC</name>
<proteinExistence type="predicted"/>
<keyword evidence="2" id="KW-1185">Reference proteome</keyword>
<evidence type="ECO:0000313" key="2">
    <source>
        <dbReference type="Proteomes" id="UP001054837"/>
    </source>
</evidence>
<sequence>MCLFSSTEEAQDRQQSRFLYRGAFCGKGGLGVVSHGVGHPAKRGSLKETRLMIRDVQGSIPQATGFDMQWALSPPVPPPTHKKSNTASSYLPNLLRLLISRH</sequence>
<dbReference type="Proteomes" id="UP001054837">
    <property type="component" value="Unassembled WGS sequence"/>
</dbReference>
<accession>A0AAV4SCW1</accession>
<organism evidence="1 2">
    <name type="scientific">Caerostris darwini</name>
    <dbReference type="NCBI Taxonomy" id="1538125"/>
    <lineage>
        <taxon>Eukaryota</taxon>
        <taxon>Metazoa</taxon>
        <taxon>Ecdysozoa</taxon>
        <taxon>Arthropoda</taxon>
        <taxon>Chelicerata</taxon>
        <taxon>Arachnida</taxon>
        <taxon>Araneae</taxon>
        <taxon>Araneomorphae</taxon>
        <taxon>Entelegynae</taxon>
        <taxon>Araneoidea</taxon>
        <taxon>Araneidae</taxon>
        <taxon>Caerostris</taxon>
    </lineage>
</organism>
<dbReference type="EMBL" id="BPLQ01007740">
    <property type="protein sequence ID" value="GIY31995.1"/>
    <property type="molecule type" value="Genomic_DNA"/>
</dbReference>
<comment type="caution">
    <text evidence="1">The sequence shown here is derived from an EMBL/GenBank/DDBJ whole genome shotgun (WGS) entry which is preliminary data.</text>
</comment>
<protein>
    <submittedName>
        <fullName evidence="1">Uncharacterized protein</fullName>
    </submittedName>
</protein>
<reference evidence="1 2" key="1">
    <citation type="submission" date="2021-06" db="EMBL/GenBank/DDBJ databases">
        <title>Caerostris darwini draft genome.</title>
        <authorList>
            <person name="Kono N."/>
            <person name="Arakawa K."/>
        </authorList>
    </citation>
    <scope>NUCLEOTIDE SEQUENCE [LARGE SCALE GENOMIC DNA]</scope>
</reference>